<evidence type="ECO:0000256" key="4">
    <source>
        <dbReference type="ARBA" id="ARBA00022490"/>
    </source>
</evidence>
<evidence type="ECO:0000313" key="8">
    <source>
        <dbReference type="EMBL" id="OGG20505.1"/>
    </source>
</evidence>
<dbReference type="Proteomes" id="UP000177092">
    <property type="component" value="Unassembled WGS sequence"/>
</dbReference>
<comment type="subcellular location">
    <subcellularLocation>
        <location evidence="1 5">Cytoplasm</location>
    </subcellularLocation>
</comment>
<evidence type="ECO:0000259" key="6">
    <source>
        <dbReference type="Pfam" id="PF02631"/>
    </source>
</evidence>
<sequence length="174" mass="20761">MDDLYQSLLEASFHFISFRPRSEKEIRDFLTKKVHGKNVDNGKRIEQVLERLRELEYLDDAKFIRWWVEQRSRYRPKGRRLLKQELLEKGIDKSLIVECLNTLLTASPAGGEELMNEIDLAKKALEKKLKLWEKLSRLAFRQKAYTYLSRRGFSWDIIHQAMSSQYRNVPNFPI</sequence>
<organism evidence="8 9">
    <name type="scientific">Candidatus Gottesmanbacteria bacterium RIFCSPHIGHO2_02_FULL_40_13</name>
    <dbReference type="NCBI Taxonomy" id="1798384"/>
    <lineage>
        <taxon>Bacteria</taxon>
        <taxon>Candidatus Gottesmaniibacteriota</taxon>
    </lineage>
</organism>
<comment type="caution">
    <text evidence="8">The sequence shown here is derived from an EMBL/GenBank/DDBJ whole genome shotgun (WGS) entry which is preliminary data.</text>
</comment>
<dbReference type="GO" id="GO:0005737">
    <property type="term" value="C:cytoplasm"/>
    <property type="evidence" value="ECO:0007669"/>
    <property type="project" value="UniProtKB-SubCell"/>
</dbReference>
<dbReference type="HAMAP" id="MF_01114">
    <property type="entry name" value="RecX"/>
    <property type="match status" value="1"/>
</dbReference>
<keyword evidence="4 5" id="KW-0963">Cytoplasm</keyword>
<name>A0A1F6A755_9BACT</name>
<gene>
    <name evidence="5" type="primary">recX</name>
    <name evidence="8" type="ORF">A3D03_00590</name>
</gene>
<feature type="domain" description="RecX second three-helical" evidence="6">
    <location>
        <begin position="59"/>
        <end position="100"/>
    </location>
</feature>
<dbReference type="STRING" id="1798384.A3D03_00590"/>
<dbReference type="EMBL" id="MFJN01000044">
    <property type="protein sequence ID" value="OGG20505.1"/>
    <property type="molecule type" value="Genomic_DNA"/>
</dbReference>
<dbReference type="PANTHER" id="PTHR33602">
    <property type="entry name" value="REGULATORY PROTEIN RECX FAMILY PROTEIN"/>
    <property type="match status" value="1"/>
</dbReference>
<dbReference type="Gene3D" id="1.10.10.10">
    <property type="entry name" value="Winged helix-like DNA-binding domain superfamily/Winged helix DNA-binding domain"/>
    <property type="match status" value="3"/>
</dbReference>
<evidence type="ECO:0000256" key="1">
    <source>
        <dbReference type="ARBA" id="ARBA00004496"/>
    </source>
</evidence>
<protein>
    <recommendedName>
        <fullName evidence="3 5">Regulatory protein RecX</fullName>
    </recommendedName>
</protein>
<reference evidence="8 9" key="1">
    <citation type="journal article" date="2016" name="Nat. Commun.">
        <title>Thousands of microbial genomes shed light on interconnected biogeochemical processes in an aquifer system.</title>
        <authorList>
            <person name="Anantharaman K."/>
            <person name="Brown C.T."/>
            <person name="Hug L.A."/>
            <person name="Sharon I."/>
            <person name="Castelle C.J."/>
            <person name="Probst A.J."/>
            <person name="Thomas B.C."/>
            <person name="Singh A."/>
            <person name="Wilkins M.J."/>
            <person name="Karaoz U."/>
            <person name="Brodie E.L."/>
            <person name="Williams K.H."/>
            <person name="Hubbard S.S."/>
            <person name="Banfield J.F."/>
        </authorList>
    </citation>
    <scope>NUCLEOTIDE SEQUENCE [LARGE SCALE GENOMIC DNA]</scope>
</reference>
<dbReference type="InterPro" id="IPR053925">
    <property type="entry name" value="RecX_HTH_3rd"/>
</dbReference>
<accession>A0A1F6A755</accession>
<evidence type="ECO:0000256" key="2">
    <source>
        <dbReference type="ARBA" id="ARBA00009695"/>
    </source>
</evidence>
<evidence type="ECO:0000313" key="9">
    <source>
        <dbReference type="Proteomes" id="UP000177092"/>
    </source>
</evidence>
<evidence type="ECO:0000256" key="3">
    <source>
        <dbReference type="ARBA" id="ARBA00018111"/>
    </source>
</evidence>
<dbReference type="InterPro" id="IPR036388">
    <property type="entry name" value="WH-like_DNA-bd_sf"/>
</dbReference>
<dbReference type="InterPro" id="IPR003783">
    <property type="entry name" value="Regulatory_RecX"/>
</dbReference>
<proteinExistence type="inferred from homology"/>
<evidence type="ECO:0000259" key="7">
    <source>
        <dbReference type="Pfam" id="PF21981"/>
    </source>
</evidence>
<feature type="domain" description="RecX third three-helical" evidence="7">
    <location>
        <begin position="117"/>
        <end position="162"/>
    </location>
</feature>
<comment type="function">
    <text evidence="5">Modulates RecA activity.</text>
</comment>
<dbReference type="Pfam" id="PF21981">
    <property type="entry name" value="RecX_HTH3"/>
    <property type="match status" value="1"/>
</dbReference>
<dbReference type="PANTHER" id="PTHR33602:SF1">
    <property type="entry name" value="REGULATORY PROTEIN RECX FAMILY PROTEIN"/>
    <property type="match status" value="1"/>
</dbReference>
<comment type="similarity">
    <text evidence="2 5">Belongs to the RecX family.</text>
</comment>
<dbReference type="GO" id="GO:0006282">
    <property type="term" value="P:regulation of DNA repair"/>
    <property type="evidence" value="ECO:0007669"/>
    <property type="project" value="UniProtKB-UniRule"/>
</dbReference>
<dbReference type="Pfam" id="PF02631">
    <property type="entry name" value="RecX_HTH2"/>
    <property type="match status" value="1"/>
</dbReference>
<evidence type="ECO:0000256" key="5">
    <source>
        <dbReference type="HAMAP-Rule" id="MF_01114"/>
    </source>
</evidence>
<dbReference type="AlphaFoldDB" id="A0A1F6A755"/>
<dbReference type="InterPro" id="IPR053924">
    <property type="entry name" value="RecX_HTH_2nd"/>
</dbReference>